<evidence type="ECO:0000256" key="1">
    <source>
        <dbReference type="SAM" id="MobiDB-lite"/>
    </source>
</evidence>
<feature type="domain" description="CCHC-type" evidence="2">
    <location>
        <begin position="125"/>
        <end position="142"/>
    </location>
</feature>
<name>A0AAN9Y2C4_9HEMI</name>
<organism evidence="3 4">
    <name type="scientific">Parthenolecanium corni</name>
    <dbReference type="NCBI Taxonomy" id="536013"/>
    <lineage>
        <taxon>Eukaryota</taxon>
        <taxon>Metazoa</taxon>
        <taxon>Ecdysozoa</taxon>
        <taxon>Arthropoda</taxon>
        <taxon>Hexapoda</taxon>
        <taxon>Insecta</taxon>
        <taxon>Pterygota</taxon>
        <taxon>Neoptera</taxon>
        <taxon>Paraneoptera</taxon>
        <taxon>Hemiptera</taxon>
        <taxon>Sternorrhyncha</taxon>
        <taxon>Coccoidea</taxon>
        <taxon>Coccidae</taxon>
        <taxon>Parthenolecanium</taxon>
    </lineage>
</organism>
<protein>
    <recommendedName>
        <fullName evidence="2">CCHC-type domain-containing protein</fullName>
    </recommendedName>
</protein>
<dbReference type="EMBL" id="JBBCAQ010000034">
    <property type="protein sequence ID" value="KAK7580453.1"/>
    <property type="molecule type" value="Genomic_DNA"/>
</dbReference>
<dbReference type="SMART" id="SM00343">
    <property type="entry name" value="ZnF_C2HC"/>
    <property type="match status" value="2"/>
</dbReference>
<feature type="compositionally biased region" description="Polar residues" evidence="1">
    <location>
        <begin position="410"/>
        <end position="426"/>
    </location>
</feature>
<evidence type="ECO:0000313" key="4">
    <source>
        <dbReference type="Proteomes" id="UP001367676"/>
    </source>
</evidence>
<evidence type="ECO:0000259" key="2">
    <source>
        <dbReference type="SMART" id="SM00343"/>
    </source>
</evidence>
<proteinExistence type="predicted"/>
<reference evidence="3 4" key="1">
    <citation type="submission" date="2024-03" db="EMBL/GenBank/DDBJ databases">
        <title>Adaptation during the transition from Ophiocordyceps entomopathogen to insect associate is accompanied by gene loss and intensified selection.</title>
        <authorList>
            <person name="Ward C.M."/>
            <person name="Onetto C.A."/>
            <person name="Borneman A.R."/>
        </authorList>
    </citation>
    <scope>NUCLEOTIDE SEQUENCE [LARGE SCALE GENOMIC DNA]</scope>
    <source>
        <strain evidence="3">AWRI1</strain>
        <tissue evidence="3">Single Adult Female</tissue>
    </source>
</reference>
<dbReference type="Pfam" id="PF22936">
    <property type="entry name" value="Pol_BBD"/>
    <property type="match status" value="1"/>
</dbReference>
<dbReference type="InterPro" id="IPR036875">
    <property type="entry name" value="Znf_CCHC_sf"/>
</dbReference>
<evidence type="ECO:0000313" key="3">
    <source>
        <dbReference type="EMBL" id="KAK7580453.1"/>
    </source>
</evidence>
<dbReference type="SUPFAM" id="SSF57756">
    <property type="entry name" value="Retrovirus zinc finger-like domains"/>
    <property type="match status" value="1"/>
</dbReference>
<feature type="compositionally biased region" description="Low complexity" evidence="1">
    <location>
        <begin position="455"/>
        <end position="466"/>
    </location>
</feature>
<keyword evidence="4" id="KW-1185">Reference proteome</keyword>
<comment type="caution">
    <text evidence="3">The sequence shown here is derived from an EMBL/GenBank/DDBJ whole genome shotgun (WGS) entry which is preliminary data.</text>
</comment>
<accession>A0AAN9Y2C4</accession>
<dbReference type="InterPro" id="IPR054722">
    <property type="entry name" value="PolX-like_BBD"/>
</dbReference>
<dbReference type="GO" id="GO:0008270">
    <property type="term" value="F:zinc ion binding"/>
    <property type="evidence" value="ECO:0007669"/>
    <property type="project" value="InterPro"/>
</dbReference>
<sequence length="519" mass="58205">MVMADSEDVLKFTNRFHDATKRFLALGFELEDEKIVGNFCIAMKGRYPELCHRFDVQNNITFDEMKNLAASIESTETESKAQVDESGAVMTASVNGSHDSTKPISCFGCGKPHHGAIDCTNPRKVCYNCGKLGSHTAKECTALPINFPQSAHFPSGRVEKQRDREPYCGCLFHSFRGNNRRNTRGSFGGRNCGNSSQPHRENNYRKVKFTSADGRDRFVMLSETDDTCFELPESSYANGELITFIGDSGATEHIVKNDSFLNNINKFDSGEIKCANKNQSANLKIKGSGCLNTIRENNKNIKLNNVLVAPDISRNIVSLRKVVNTGVTVGLSTEGIKLIDKNENIIIEGPFDGKFWYLQFEKDENLSCLNDSNNSLHSMNLKQKNNFLGQGVTNSFVFLNKLKDNKNDSLVSNEKVSNEGSKNSQDLFHDNKVCDESLNAEVEEEHNYAKRSLDQQNENNKNNEIQNNDEIENNEEIQNNENNNNFNITDLDPILATNSFEEMGQMRNKDTSASKNKIT</sequence>
<gene>
    <name evidence="3" type="ORF">V9T40_001082</name>
</gene>
<dbReference type="Gene3D" id="4.10.60.10">
    <property type="entry name" value="Zinc finger, CCHC-type"/>
    <property type="match status" value="1"/>
</dbReference>
<feature type="domain" description="CCHC-type" evidence="2">
    <location>
        <begin position="105"/>
        <end position="121"/>
    </location>
</feature>
<dbReference type="AlphaFoldDB" id="A0AAN9Y2C4"/>
<dbReference type="InterPro" id="IPR001878">
    <property type="entry name" value="Znf_CCHC"/>
</dbReference>
<feature type="region of interest" description="Disordered" evidence="1">
    <location>
        <begin position="446"/>
        <end position="468"/>
    </location>
</feature>
<dbReference type="Proteomes" id="UP001367676">
    <property type="component" value="Unassembled WGS sequence"/>
</dbReference>
<dbReference type="GO" id="GO:0003676">
    <property type="term" value="F:nucleic acid binding"/>
    <property type="evidence" value="ECO:0007669"/>
    <property type="project" value="InterPro"/>
</dbReference>
<feature type="region of interest" description="Disordered" evidence="1">
    <location>
        <begin position="410"/>
        <end position="429"/>
    </location>
</feature>